<dbReference type="VEuPathDB" id="FungiDB:VP01_1118g3"/>
<accession>A0A0L6VSF1</accession>
<gene>
    <name evidence="1" type="ORF">VP01_1118g3</name>
</gene>
<dbReference type="OrthoDB" id="2518151at2759"/>
<dbReference type="AlphaFoldDB" id="A0A0L6VSF1"/>
<dbReference type="Proteomes" id="UP000037035">
    <property type="component" value="Unassembled WGS sequence"/>
</dbReference>
<keyword evidence="2" id="KW-1185">Reference proteome</keyword>
<reference evidence="1 2" key="1">
    <citation type="submission" date="2015-08" db="EMBL/GenBank/DDBJ databases">
        <title>Next Generation Sequencing and Analysis of the Genome of Puccinia sorghi L Schw, the Causal Agent of Maize Common Rust.</title>
        <authorList>
            <person name="Rochi L."/>
            <person name="Burguener G."/>
            <person name="Darino M."/>
            <person name="Turjanski A."/>
            <person name="Kreff E."/>
            <person name="Dieguez M.J."/>
            <person name="Sacco F."/>
        </authorList>
    </citation>
    <scope>NUCLEOTIDE SEQUENCE [LARGE SCALE GENOMIC DNA]</scope>
    <source>
        <strain evidence="1 2">RO10H11247</strain>
    </source>
</reference>
<organism evidence="1 2">
    <name type="scientific">Puccinia sorghi</name>
    <dbReference type="NCBI Taxonomy" id="27349"/>
    <lineage>
        <taxon>Eukaryota</taxon>
        <taxon>Fungi</taxon>
        <taxon>Dikarya</taxon>
        <taxon>Basidiomycota</taxon>
        <taxon>Pucciniomycotina</taxon>
        <taxon>Pucciniomycetes</taxon>
        <taxon>Pucciniales</taxon>
        <taxon>Pucciniaceae</taxon>
        <taxon>Puccinia</taxon>
    </lineage>
</organism>
<protein>
    <submittedName>
        <fullName evidence="1">Uncharacterized protein</fullName>
    </submittedName>
</protein>
<evidence type="ECO:0000313" key="2">
    <source>
        <dbReference type="Proteomes" id="UP000037035"/>
    </source>
</evidence>
<proteinExistence type="predicted"/>
<name>A0A0L6VSF1_9BASI</name>
<comment type="caution">
    <text evidence="1">The sequence shown here is derived from an EMBL/GenBank/DDBJ whole genome shotgun (WGS) entry which is preliminary data.</text>
</comment>
<sequence length="161" mass="18020">MIYGTSLEVPGIVPWCILSQAVEIVFHQKPPNGVYPMSVYHNSKTIEEPDNCQGPNLLGLTPQMAKSMNYFESNSEYKCSLDPTDSLEDFDGSFVKPSQDTAIRRAIRVHNVAHTVYTMVAFVFNHGHNGFQLADSLIFLTSGVTERVSTYLNYVSSDYKT</sequence>
<dbReference type="EMBL" id="LAVV01001321">
    <property type="protein sequence ID" value="KNZ63643.1"/>
    <property type="molecule type" value="Genomic_DNA"/>
</dbReference>
<evidence type="ECO:0000313" key="1">
    <source>
        <dbReference type="EMBL" id="KNZ63643.1"/>
    </source>
</evidence>